<evidence type="ECO:0000256" key="7">
    <source>
        <dbReference type="ARBA" id="ARBA00022801"/>
    </source>
</evidence>
<evidence type="ECO:0000256" key="8">
    <source>
        <dbReference type="ARBA" id="ARBA00022842"/>
    </source>
</evidence>
<reference evidence="12" key="1">
    <citation type="journal article" date="2020" name="mSystems">
        <title>Genome- and Community-Level Interaction Insights into Carbon Utilization and Element Cycling Functions of Hydrothermarchaeota in Hydrothermal Sediment.</title>
        <authorList>
            <person name="Zhou Z."/>
            <person name="Liu Y."/>
            <person name="Xu W."/>
            <person name="Pan J."/>
            <person name="Luo Z.H."/>
            <person name="Li M."/>
        </authorList>
    </citation>
    <scope>NUCLEOTIDE SEQUENCE [LARGE SCALE GENOMIC DNA]</scope>
    <source>
        <strain evidence="12">SpSt-897</strain>
    </source>
</reference>
<dbReference type="NCBIfam" id="TIGR00757">
    <property type="entry name" value="RNaseEG"/>
    <property type="match status" value="1"/>
</dbReference>
<dbReference type="InterPro" id="IPR012340">
    <property type="entry name" value="NA-bd_OB-fold"/>
</dbReference>
<keyword evidence="8" id="KW-0460">Magnesium</keyword>
<sequence length="504" mass="56605">MSSQLIISVSPWDVRAALVEDGRLAEFYVERSLQQDPTGNIYKGRVQRVLPGMAAAFVEVGLDKPGYLFAQEAAPFLNGVPEIWLQGEEEPLTKPPTPPIQDLVAEGQELLVQVWRPALKNKGARLTTHISLPGRYLVYLPMQPHLAISRRLTPENERKRLKDILDDLKPREGGLIARTASAGQSLETLAAERDALVELWNRIRQKKKKVSAPALLYQELPVVRRLVRDLISPEVTLVVADDPDTADEIRDYLRLEPVDRVPAVETYEGPDPVFSKLSLEEDWSRLLAPQVWLKSGGYLVIETTEALTAIDVNSGKFIRGRDLEETILTTNLEAAREIARQVRLRNLSGIIVVDFIDMEVAAHRKQVCQTLKEALKRDRARTTVHPMSPLGLVEMTRQRLRDSLPQAITEPCPGCQGQGAVLSPLVAAHDLLRQLAWEAKEFTGCRLTVKAPPEVIAMAKTEGENFLKELRKSRSVLLDFLEAPYLPRHKFEIIRELQEGGRKV</sequence>
<keyword evidence="2" id="KW-1003">Cell membrane</keyword>
<comment type="cofactor">
    <cofactor evidence="1">
        <name>Mg(2+)</name>
        <dbReference type="ChEBI" id="CHEBI:18420"/>
    </cofactor>
</comment>
<dbReference type="Gene3D" id="2.40.50.140">
    <property type="entry name" value="Nucleic acid-binding proteins"/>
    <property type="match status" value="1"/>
</dbReference>
<dbReference type="EMBL" id="DTMF01000325">
    <property type="protein sequence ID" value="HGF35387.1"/>
    <property type="molecule type" value="Genomic_DNA"/>
</dbReference>
<dbReference type="InterPro" id="IPR003029">
    <property type="entry name" value="S1_domain"/>
</dbReference>
<dbReference type="SUPFAM" id="SSF50249">
    <property type="entry name" value="Nucleic acid-binding proteins"/>
    <property type="match status" value="1"/>
</dbReference>
<evidence type="ECO:0000256" key="2">
    <source>
        <dbReference type="ARBA" id="ARBA00022475"/>
    </source>
</evidence>
<dbReference type="AlphaFoldDB" id="A0A7C3Z300"/>
<dbReference type="GO" id="GO:0003723">
    <property type="term" value="F:RNA binding"/>
    <property type="evidence" value="ECO:0007669"/>
    <property type="project" value="UniProtKB-KW"/>
</dbReference>
<dbReference type="GO" id="GO:0004519">
    <property type="term" value="F:endonuclease activity"/>
    <property type="evidence" value="ECO:0007669"/>
    <property type="project" value="UniProtKB-KW"/>
</dbReference>
<accession>A0A7C3Z300</accession>
<dbReference type="Gene3D" id="3.40.1260.20">
    <property type="entry name" value="Ribonuclease E, catalytic domain"/>
    <property type="match status" value="1"/>
</dbReference>
<keyword evidence="4" id="KW-0540">Nuclease</keyword>
<evidence type="ECO:0000256" key="5">
    <source>
        <dbReference type="ARBA" id="ARBA00022723"/>
    </source>
</evidence>
<keyword evidence="3" id="KW-0997">Cell inner membrane</keyword>
<dbReference type="GO" id="GO:0004540">
    <property type="term" value="F:RNA nuclease activity"/>
    <property type="evidence" value="ECO:0007669"/>
    <property type="project" value="InterPro"/>
</dbReference>
<evidence type="ECO:0000256" key="1">
    <source>
        <dbReference type="ARBA" id="ARBA00001946"/>
    </source>
</evidence>
<proteinExistence type="predicted"/>
<protein>
    <submittedName>
        <fullName evidence="12">Rne/Rng family ribonuclease</fullName>
    </submittedName>
</protein>
<keyword evidence="10" id="KW-0472">Membrane</keyword>
<dbReference type="CDD" id="cd04453">
    <property type="entry name" value="S1_RNase_E"/>
    <property type="match status" value="1"/>
</dbReference>
<dbReference type="Pfam" id="PF10150">
    <property type="entry name" value="RNase_E_G"/>
    <property type="match status" value="1"/>
</dbReference>
<dbReference type="GO" id="GO:0005737">
    <property type="term" value="C:cytoplasm"/>
    <property type="evidence" value="ECO:0007669"/>
    <property type="project" value="TreeGrafter"/>
</dbReference>
<dbReference type="GO" id="GO:0046872">
    <property type="term" value="F:metal ion binding"/>
    <property type="evidence" value="ECO:0007669"/>
    <property type="project" value="UniProtKB-KW"/>
</dbReference>
<evidence type="ECO:0000259" key="11">
    <source>
        <dbReference type="SMART" id="SM00316"/>
    </source>
</evidence>
<dbReference type="GO" id="GO:0016787">
    <property type="term" value="F:hydrolase activity"/>
    <property type="evidence" value="ECO:0007669"/>
    <property type="project" value="UniProtKB-KW"/>
</dbReference>
<dbReference type="PANTHER" id="PTHR30001:SF1">
    <property type="entry name" value="RIBONUCLEASE E_G-LIKE PROTEIN, CHLOROPLASTIC"/>
    <property type="match status" value="1"/>
</dbReference>
<dbReference type="InterPro" id="IPR004659">
    <property type="entry name" value="RNase_E/G"/>
</dbReference>
<organism evidence="12">
    <name type="scientific">Desulfobacca acetoxidans</name>
    <dbReference type="NCBI Taxonomy" id="60893"/>
    <lineage>
        <taxon>Bacteria</taxon>
        <taxon>Pseudomonadati</taxon>
        <taxon>Thermodesulfobacteriota</taxon>
        <taxon>Desulfobaccia</taxon>
        <taxon>Desulfobaccales</taxon>
        <taxon>Desulfobaccaceae</taxon>
        <taxon>Desulfobacca</taxon>
    </lineage>
</organism>
<evidence type="ECO:0000256" key="10">
    <source>
        <dbReference type="ARBA" id="ARBA00023136"/>
    </source>
</evidence>
<name>A0A7C3Z300_9BACT</name>
<keyword evidence="7" id="KW-0378">Hydrolase</keyword>
<keyword evidence="6" id="KW-0255">Endonuclease</keyword>
<feature type="domain" description="S1 motif" evidence="11">
    <location>
        <begin position="37"/>
        <end position="129"/>
    </location>
</feature>
<evidence type="ECO:0000313" key="12">
    <source>
        <dbReference type="EMBL" id="HGF35387.1"/>
    </source>
</evidence>
<keyword evidence="9" id="KW-0694">RNA-binding</keyword>
<keyword evidence="5" id="KW-0479">Metal-binding</keyword>
<evidence type="ECO:0000256" key="3">
    <source>
        <dbReference type="ARBA" id="ARBA00022519"/>
    </source>
</evidence>
<dbReference type="PANTHER" id="PTHR30001">
    <property type="entry name" value="RIBONUCLEASE"/>
    <property type="match status" value="1"/>
</dbReference>
<evidence type="ECO:0000256" key="9">
    <source>
        <dbReference type="ARBA" id="ARBA00022884"/>
    </source>
</evidence>
<comment type="caution">
    <text evidence="12">The sequence shown here is derived from an EMBL/GenBank/DDBJ whole genome shotgun (WGS) entry which is preliminary data.</text>
</comment>
<dbReference type="InterPro" id="IPR019307">
    <property type="entry name" value="RNA-bd_AU-1/RNase_E/G"/>
</dbReference>
<evidence type="ECO:0000256" key="4">
    <source>
        <dbReference type="ARBA" id="ARBA00022722"/>
    </source>
</evidence>
<dbReference type="GO" id="GO:0006364">
    <property type="term" value="P:rRNA processing"/>
    <property type="evidence" value="ECO:0007669"/>
    <property type="project" value="TreeGrafter"/>
</dbReference>
<dbReference type="SMART" id="SM00316">
    <property type="entry name" value="S1"/>
    <property type="match status" value="1"/>
</dbReference>
<gene>
    <name evidence="12" type="ORF">ENW96_13580</name>
</gene>
<evidence type="ECO:0000256" key="6">
    <source>
        <dbReference type="ARBA" id="ARBA00022759"/>
    </source>
</evidence>